<dbReference type="PANTHER" id="PTHR30026:SF20">
    <property type="entry name" value="OUTER MEMBRANE PROTEIN TOLC"/>
    <property type="match status" value="1"/>
</dbReference>
<comment type="similarity">
    <text evidence="2">Belongs to the outer membrane factor (OMF) (TC 1.B.17) family.</text>
</comment>
<protein>
    <submittedName>
        <fullName evidence="8">TolC family protein</fullName>
    </submittedName>
</protein>
<dbReference type="EMBL" id="QDKL01000002">
    <property type="protein sequence ID" value="RZF21665.1"/>
    <property type="molecule type" value="Genomic_DNA"/>
</dbReference>
<evidence type="ECO:0000256" key="1">
    <source>
        <dbReference type="ARBA" id="ARBA00004442"/>
    </source>
</evidence>
<dbReference type="Proteomes" id="UP000443582">
    <property type="component" value="Unassembled WGS sequence"/>
</dbReference>
<dbReference type="SUPFAM" id="SSF56954">
    <property type="entry name" value="Outer membrane efflux proteins (OEP)"/>
    <property type="match status" value="1"/>
</dbReference>
<evidence type="ECO:0000313" key="9">
    <source>
        <dbReference type="Proteomes" id="UP000443582"/>
    </source>
</evidence>
<keyword evidence="5" id="KW-0812">Transmembrane</keyword>
<keyword evidence="6" id="KW-0472">Membrane</keyword>
<proteinExistence type="inferred from homology"/>
<keyword evidence="3" id="KW-0813">Transport</keyword>
<organism evidence="8 9">
    <name type="scientific">Halobacteriovorax vibrionivorans</name>
    <dbReference type="NCBI Taxonomy" id="2152716"/>
    <lineage>
        <taxon>Bacteria</taxon>
        <taxon>Pseudomonadati</taxon>
        <taxon>Bdellovibrionota</taxon>
        <taxon>Bacteriovoracia</taxon>
        <taxon>Bacteriovoracales</taxon>
        <taxon>Halobacteriovoraceae</taxon>
        <taxon>Halobacteriovorax</taxon>
    </lineage>
</organism>
<dbReference type="InterPro" id="IPR051906">
    <property type="entry name" value="TolC-like"/>
</dbReference>
<name>A0ABY0IGP1_9BACT</name>
<gene>
    <name evidence="8" type="ORF">DAY19_08220</name>
</gene>
<comment type="subcellular location">
    <subcellularLocation>
        <location evidence="1">Cell outer membrane</location>
    </subcellularLocation>
</comment>
<dbReference type="Pfam" id="PF02321">
    <property type="entry name" value="OEP"/>
    <property type="match status" value="1"/>
</dbReference>
<evidence type="ECO:0000256" key="6">
    <source>
        <dbReference type="ARBA" id="ARBA00023136"/>
    </source>
</evidence>
<evidence type="ECO:0000256" key="7">
    <source>
        <dbReference type="ARBA" id="ARBA00023237"/>
    </source>
</evidence>
<reference evidence="9" key="1">
    <citation type="journal article" date="2019" name="Int. J. Syst. Evol. Microbiol.">
        <title>Halobacteriovorax valvorus sp. nov., a novel prokaryotic predator isolated from coastal seawater of China.</title>
        <authorList>
            <person name="Chen M.-X."/>
        </authorList>
    </citation>
    <scope>NUCLEOTIDE SEQUENCE [LARGE SCALE GENOMIC DNA]</scope>
    <source>
        <strain evidence="9">BL9</strain>
    </source>
</reference>
<keyword evidence="9" id="KW-1185">Reference proteome</keyword>
<keyword evidence="4" id="KW-1134">Transmembrane beta strand</keyword>
<evidence type="ECO:0000256" key="3">
    <source>
        <dbReference type="ARBA" id="ARBA00022448"/>
    </source>
</evidence>
<sequence length="409" mass="46946">MSRIYLFTSLCLLSHFTIIASVEDLYIKSLKKSKQVEVFELTEDKSISDLNTIESSLYPSLDIVNENTYENRYPNFSSTNKELDSEVYLSMKQKLFQGGAEFALYDYKKVVPKQARALKEKNLAAYYSQFATLYFQVSSAIEEYERIDGLLSNLRKRVSIVKKRTKIGRDRKADLFALESQLHRLEANLVATKALVRSSITDFRNFSGLDKIEGLKNRIDPLGLKLSKNVDLENIPELKSLKFDYESSVLESKIEKANLYPQIDLSANYNLDKNEGGNRDWGVSLNVTLNLLDFGERSSKVTSKKIVERINSAQVDFTRRNSINRWNTFVRNFEAKKNELITLRRALDRSRAAYQEQLKDLDKGLVTQIEVIRSLDDVIDLEKLAIRSSLEVKSIFYQANAYLGNIPKG</sequence>
<dbReference type="InterPro" id="IPR003423">
    <property type="entry name" value="OMP_efflux"/>
</dbReference>
<evidence type="ECO:0000256" key="2">
    <source>
        <dbReference type="ARBA" id="ARBA00007613"/>
    </source>
</evidence>
<dbReference type="Gene3D" id="1.20.1600.10">
    <property type="entry name" value="Outer membrane efflux proteins (OEP)"/>
    <property type="match status" value="1"/>
</dbReference>
<accession>A0ABY0IGP1</accession>
<dbReference type="PANTHER" id="PTHR30026">
    <property type="entry name" value="OUTER MEMBRANE PROTEIN TOLC"/>
    <property type="match status" value="1"/>
</dbReference>
<evidence type="ECO:0000256" key="5">
    <source>
        <dbReference type="ARBA" id="ARBA00022692"/>
    </source>
</evidence>
<keyword evidence="7" id="KW-0998">Cell outer membrane</keyword>
<evidence type="ECO:0000256" key="4">
    <source>
        <dbReference type="ARBA" id="ARBA00022452"/>
    </source>
</evidence>
<dbReference type="RefSeq" id="WP_115361273.1">
    <property type="nucleotide sequence ID" value="NZ_QDKL01000002.1"/>
</dbReference>
<comment type="caution">
    <text evidence="8">The sequence shown here is derived from an EMBL/GenBank/DDBJ whole genome shotgun (WGS) entry which is preliminary data.</text>
</comment>
<evidence type="ECO:0000313" key="8">
    <source>
        <dbReference type="EMBL" id="RZF21665.1"/>
    </source>
</evidence>